<feature type="binding site" evidence="9">
    <location>
        <position position="320"/>
    </location>
    <ligand>
        <name>Zn(2+)</name>
        <dbReference type="ChEBI" id="CHEBI:29105"/>
        <note>catalytic</note>
    </ligand>
</feature>
<evidence type="ECO:0000256" key="5">
    <source>
        <dbReference type="ARBA" id="ARBA00022833"/>
    </source>
</evidence>
<protein>
    <recommendedName>
        <fullName evidence="7 10">Leishmanolysin-like peptidase</fullName>
        <ecNumber evidence="10">3.4.24.-</ecNumber>
    </recommendedName>
</protein>
<dbReference type="GO" id="GO:0004222">
    <property type="term" value="F:metalloendopeptidase activity"/>
    <property type="evidence" value="ECO:0007669"/>
    <property type="project" value="UniProtKB-UniRule"/>
</dbReference>
<dbReference type="Gene3D" id="3.10.170.20">
    <property type="match status" value="1"/>
</dbReference>
<dbReference type="SUPFAM" id="SSF55486">
    <property type="entry name" value="Metalloproteases ('zincins'), catalytic domain"/>
    <property type="match status" value="1"/>
</dbReference>
<dbReference type="Proteomes" id="UP000053766">
    <property type="component" value="Unassembled WGS sequence"/>
</dbReference>
<evidence type="ECO:0000256" key="2">
    <source>
        <dbReference type="ARBA" id="ARBA00022670"/>
    </source>
</evidence>
<evidence type="ECO:0000256" key="3">
    <source>
        <dbReference type="ARBA" id="ARBA00022723"/>
    </source>
</evidence>
<reference evidence="11 12" key="1">
    <citation type="submission" date="2013-11" db="EMBL/GenBank/DDBJ databases">
        <title>Draft genome of the bovine lungworm Dictyocaulus viviparus.</title>
        <authorList>
            <person name="Mitreva M."/>
        </authorList>
    </citation>
    <scope>NUCLEOTIDE SEQUENCE [LARGE SCALE GENOMIC DNA]</scope>
    <source>
        <strain evidence="11 12">HannoverDv2000</strain>
    </source>
</reference>
<dbReference type="Gene3D" id="3.90.132.10">
    <property type="entry name" value="Leishmanolysin , domain 2"/>
    <property type="match status" value="1"/>
</dbReference>
<keyword evidence="12" id="KW-1185">Reference proteome</keyword>
<proteinExistence type="inferred from homology"/>
<comment type="cofactor">
    <cofactor evidence="9 10">
        <name>Zn(2+)</name>
        <dbReference type="ChEBI" id="CHEBI:29105"/>
    </cofactor>
    <text evidence="9 10">Binds 1 zinc ion per subunit.</text>
</comment>
<evidence type="ECO:0000256" key="8">
    <source>
        <dbReference type="PIRSR" id="PIRSR601577-1"/>
    </source>
</evidence>
<dbReference type="GO" id="GO:0006508">
    <property type="term" value="P:proteolysis"/>
    <property type="evidence" value="ECO:0007669"/>
    <property type="project" value="UniProtKB-KW"/>
</dbReference>
<feature type="chain" id="PRO_5023963503" description="Leishmanolysin-like peptidase" evidence="10">
    <location>
        <begin position="20"/>
        <end position="330"/>
    </location>
</feature>
<feature type="binding site" evidence="9">
    <location>
        <position position="232"/>
    </location>
    <ligand>
        <name>Zn(2+)</name>
        <dbReference type="ChEBI" id="CHEBI:29105"/>
        <note>catalytic</note>
    </ligand>
</feature>
<dbReference type="InterPro" id="IPR001577">
    <property type="entry name" value="Peptidase_M8"/>
</dbReference>
<dbReference type="EC" id="3.4.24.-" evidence="10"/>
<dbReference type="Pfam" id="PF01457">
    <property type="entry name" value="Peptidase_M8"/>
    <property type="match status" value="1"/>
</dbReference>
<dbReference type="GO" id="GO:0005737">
    <property type="term" value="C:cytoplasm"/>
    <property type="evidence" value="ECO:0007669"/>
    <property type="project" value="TreeGrafter"/>
</dbReference>
<keyword evidence="10" id="KW-0732">Signal</keyword>
<feature type="active site" evidence="8">
    <location>
        <position position="229"/>
    </location>
</feature>
<feature type="signal peptide" evidence="10">
    <location>
        <begin position="1"/>
        <end position="19"/>
    </location>
</feature>
<dbReference type="PANTHER" id="PTHR10942:SF0">
    <property type="entry name" value="LEISHMANOLYSIN-LIKE PEPTIDASE"/>
    <property type="match status" value="1"/>
</dbReference>
<dbReference type="PANTHER" id="PTHR10942">
    <property type="entry name" value="LEISHMANOLYSIN-LIKE PEPTIDASE"/>
    <property type="match status" value="1"/>
</dbReference>
<name>A0A0D8Y9Y1_DICVI</name>
<gene>
    <name evidence="11" type="ORF">DICVIV_00086</name>
</gene>
<feature type="binding site" evidence="9">
    <location>
        <position position="228"/>
    </location>
    <ligand>
        <name>Zn(2+)</name>
        <dbReference type="ChEBI" id="CHEBI:29105"/>
        <note>catalytic</note>
    </ligand>
</feature>
<dbReference type="STRING" id="29172.A0A0D8Y9Y1"/>
<keyword evidence="2 10" id="KW-0645">Protease</keyword>
<evidence type="ECO:0000256" key="9">
    <source>
        <dbReference type="PIRSR" id="PIRSR601577-2"/>
    </source>
</evidence>
<evidence type="ECO:0000256" key="7">
    <source>
        <dbReference type="ARBA" id="ARBA00039717"/>
    </source>
</evidence>
<comment type="similarity">
    <text evidence="1 10">Belongs to the peptidase M8 family.</text>
</comment>
<dbReference type="EMBL" id="KN716150">
    <property type="protein sequence ID" value="KJH53658.1"/>
    <property type="molecule type" value="Genomic_DNA"/>
</dbReference>
<dbReference type="OrthoDB" id="5863415at2759"/>
<dbReference type="GO" id="GO:0046872">
    <property type="term" value="F:metal ion binding"/>
    <property type="evidence" value="ECO:0007669"/>
    <property type="project" value="UniProtKB-KW"/>
</dbReference>
<evidence type="ECO:0000256" key="1">
    <source>
        <dbReference type="ARBA" id="ARBA00005860"/>
    </source>
</evidence>
<keyword evidence="3 9" id="KW-0479">Metal-binding</keyword>
<reference evidence="12" key="2">
    <citation type="journal article" date="2016" name="Sci. Rep.">
        <title>Dictyocaulus viviparus genome, variome and transcriptome elucidate lungworm biology and support future intervention.</title>
        <authorList>
            <person name="McNulty S.N."/>
            <person name="Strube C."/>
            <person name="Rosa B.A."/>
            <person name="Martin J.C."/>
            <person name="Tyagi R."/>
            <person name="Choi Y.J."/>
            <person name="Wang Q."/>
            <person name="Hallsworth Pepin K."/>
            <person name="Zhang X."/>
            <person name="Ozersky P."/>
            <person name="Wilson R.K."/>
            <person name="Sternberg P.W."/>
            <person name="Gasser R.B."/>
            <person name="Mitreva M."/>
        </authorList>
    </citation>
    <scope>NUCLEOTIDE SEQUENCE [LARGE SCALE GENOMIC DNA]</scope>
    <source>
        <strain evidence="12">HannoverDv2000</strain>
    </source>
</reference>
<sequence>MCDYEAAMLFLLIVPLVFGCNEISLNKQDVRYGIVGRHEDGNVLSNARVKRNAVWNYIRIEIFYDDSLKTFSDQKQVLLKELIEESRDYFSNTLMVDQEYWMQIEPECDGNRYKDVLDDAICENDCLPKCGDAVAPANVKMFSKCTCMGKKCPTDWSQYEGKLYNTDFVLFVTINQESCSSQTMAFASTCSLSLDTKRPISGFINICPDMFNAMKFNDKSRWSSTIKHELTHSLVFASSHFERFPGVTQVLQNDPITIIPGVVEKFTRTDWEVAGGIIKHDVYMIVTPRVRQEARKHFDCDSLEGAELESQGGTGTAGSHWEKRLFEVSL</sequence>
<evidence type="ECO:0000313" key="11">
    <source>
        <dbReference type="EMBL" id="KJH53658.1"/>
    </source>
</evidence>
<keyword evidence="6 9" id="KW-0482">Metalloprotease</keyword>
<evidence type="ECO:0000256" key="6">
    <source>
        <dbReference type="ARBA" id="ARBA00023049"/>
    </source>
</evidence>
<organism evidence="11 12">
    <name type="scientific">Dictyocaulus viviparus</name>
    <name type="common">Bovine lungworm</name>
    <dbReference type="NCBI Taxonomy" id="29172"/>
    <lineage>
        <taxon>Eukaryota</taxon>
        <taxon>Metazoa</taxon>
        <taxon>Ecdysozoa</taxon>
        <taxon>Nematoda</taxon>
        <taxon>Chromadorea</taxon>
        <taxon>Rhabditida</taxon>
        <taxon>Rhabditina</taxon>
        <taxon>Rhabditomorpha</taxon>
        <taxon>Strongyloidea</taxon>
        <taxon>Metastrongylidae</taxon>
        <taxon>Dictyocaulus</taxon>
    </lineage>
</organism>
<keyword evidence="4 10" id="KW-0378">Hydrolase</keyword>
<dbReference type="AlphaFoldDB" id="A0A0D8Y9Y1"/>
<dbReference type="GO" id="GO:0016020">
    <property type="term" value="C:membrane"/>
    <property type="evidence" value="ECO:0007669"/>
    <property type="project" value="InterPro"/>
</dbReference>
<evidence type="ECO:0000256" key="10">
    <source>
        <dbReference type="RuleBase" id="RU366077"/>
    </source>
</evidence>
<dbReference type="GO" id="GO:0007155">
    <property type="term" value="P:cell adhesion"/>
    <property type="evidence" value="ECO:0007669"/>
    <property type="project" value="InterPro"/>
</dbReference>
<evidence type="ECO:0000256" key="4">
    <source>
        <dbReference type="ARBA" id="ARBA00022801"/>
    </source>
</evidence>
<evidence type="ECO:0000313" key="12">
    <source>
        <dbReference type="Proteomes" id="UP000053766"/>
    </source>
</evidence>
<accession>A0A0D8Y9Y1</accession>
<keyword evidence="5 9" id="KW-0862">Zinc</keyword>